<accession>A0ABN7CBY9</accession>
<organism evidence="1 2">
    <name type="scientific">Chryseobacterium gambrini</name>
    <dbReference type="NCBI Taxonomy" id="373672"/>
    <lineage>
        <taxon>Bacteria</taxon>
        <taxon>Pseudomonadati</taxon>
        <taxon>Bacteroidota</taxon>
        <taxon>Flavobacteriia</taxon>
        <taxon>Flavobacteriales</taxon>
        <taxon>Weeksellaceae</taxon>
        <taxon>Chryseobacterium group</taxon>
        <taxon>Chryseobacterium</taxon>
    </lineage>
</organism>
<evidence type="ECO:0000313" key="1">
    <source>
        <dbReference type="EMBL" id="BEV03869.1"/>
    </source>
</evidence>
<name>A0ABN7CBY9_9FLAO</name>
<evidence type="ECO:0000313" key="2">
    <source>
        <dbReference type="Proteomes" id="UP001380186"/>
    </source>
</evidence>
<keyword evidence="2" id="KW-1185">Reference proteome</keyword>
<reference evidence="1 2" key="1">
    <citation type="journal article" date="2020" name="Microbes Environ.">
        <title>Synthetic bacterial community of duckweed: a simple and stable system to study plant-microbe interactions.</title>
        <authorList>
            <person name="Ishizawa H."/>
            <person name="Tada M."/>
            <person name="Kuroda M."/>
            <person name="Inoue D."/>
            <person name="Futamata H."/>
            <person name="Ike M."/>
        </authorList>
    </citation>
    <scope>NUCLEOTIDE SEQUENCE [LARGE SCALE GENOMIC DNA]</scope>
    <source>
        <strain evidence="1 2">DW100</strain>
    </source>
</reference>
<dbReference type="RefSeq" id="WP_268054664.1">
    <property type="nucleotide sequence ID" value="NZ_AP029022.1"/>
</dbReference>
<sequence length="47" mass="5629">MKKKIDVEMMKLNDAAEFRFNEDRSCRGKCRGKNKTMQRMIIDNSLF</sequence>
<dbReference type="Proteomes" id="UP001380186">
    <property type="component" value="Chromosome"/>
</dbReference>
<proteinExistence type="predicted"/>
<dbReference type="EMBL" id="AP029022">
    <property type="protein sequence ID" value="BEV03869.1"/>
    <property type="molecule type" value="Genomic_DNA"/>
</dbReference>
<gene>
    <name evidence="1" type="ORF">CRDW_12430</name>
</gene>
<protein>
    <submittedName>
        <fullName evidence="1">Uncharacterized protein</fullName>
    </submittedName>
</protein>